<gene>
    <name evidence="1" type="ORF">SDC9_18494</name>
</gene>
<dbReference type="EMBL" id="VSSQ01000067">
    <property type="protein sequence ID" value="MPL72704.1"/>
    <property type="molecule type" value="Genomic_DNA"/>
</dbReference>
<accession>A0A644U0G7</accession>
<name>A0A644U0G7_9ZZZZ</name>
<protein>
    <submittedName>
        <fullName evidence="1">Uncharacterized protein</fullName>
    </submittedName>
</protein>
<proteinExistence type="predicted"/>
<organism evidence="1">
    <name type="scientific">bioreactor metagenome</name>
    <dbReference type="NCBI Taxonomy" id="1076179"/>
    <lineage>
        <taxon>unclassified sequences</taxon>
        <taxon>metagenomes</taxon>
        <taxon>ecological metagenomes</taxon>
    </lineage>
</organism>
<sequence>MHFDFVYGIHRDRLGKSDSGSKPKACGIQARAASPKWRAKRSFEVRADSSERSESESKLKVCERGWFFSCVQLNAVHEIEVHLISTSVCLVQDNNTALLQFKMSKTSGIFCHDLSKRFMGDVIRHPSVVIRHREFAKRDAAKDFEPSSLPERLSCHNPLLLFICFLIYI</sequence>
<evidence type="ECO:0000313" key="1">
    <source>
        <dbReference type="EMBL" id="MPL72704.1"/>
    </source>
</evidence>
<reference evidence="1" key="1">
    <citation type="submission" date="2019-08" db="EMBL/GenBank/DDBJ databases">
        <authorList>
            <person name="Kucharzyk K."/>
            <person name="Murdoch R.W."/>
            <person name="Higgins S."/>
            <person name="Loffler F."/>
        </authorList>
    </citation>
    <scope>NUCLEOTIDE SEQUENCE</scope>
</reference>
<dbReference type="AlphaFoldDB" id="A0A644U0G7"/>
<comment type="caution">
    <text evidence="1">The sequence shown here is derived from an EMBL/GenBank/DDBJ whole genome shotgun (WGS) entry which is preliminary data.</text>
</comment>